<dbReference type="Pfam" id="PF00313">
    <property type="entry name" value="CSD"/>
    <property type="match status" value="1"/>
</dbReference>
<dbReference type="SUPFAM" id="SSF50249">
    <property type="entry name" value="Nucleic acid-binding proteins"/>
    <property type="match status" value="1"/>
</dbReference>
<dbReference type="PRINTS" id="PR00050">
    <property type="entry name" value="COLDSHOCK"/>
</dbReference>
<dbReference type="RefSeq" id="WP_317548290.1">
    <property type="nucleotide sequence ID" value="NZ_JAWLKE010000003.1"/>
</dbReference>
<accession>A0ABU4AWL8</accession>
<proteinExistence type="predicted"/>
<evidence type="ECO:0000259" key="1">
    <source>
        <dbReference type="PROSITE" id="PS51857"/>
    </source>
</evidence>
<gene>
    <name evidence="2" type="ORF">R3P95_08725</name>
</gene>
<comment type="caution">
    <text evidence="2">The sequence shown here is derived from an EMBL/GenBank/DDBJ whole genome shotgun (WGS) entry which is preliminary data.</text>
</comment>
<dbReference type="Gene3D" id="2.40.50.140">
    <property type="entry name" value="Nucleic acid-binding proteins"/>
    <property type="match status" value="1"/>
</dbReference>
<dbReference type="InterPro" id="IPR012340">
    <property type="entry name" value="NA-bd_OB-fold"/>
</dbReference>
<keyword evidence="3" id="KW-1185">Reference proteome</keyword>
<dbReference type="EMBL" id="JAWLKE010000003">
    <property type="protein sequence ID" value="MDV6230629.1"/>
    <property type="molecule type" value="Genomic_DNA"/>
</dbReference>
<feature type="domain" description="CSD" evidence="1">
    <location>
        <begin position="1"/>
        <end position="49"/>
    </location>
</feature>
<dbReference type="InterPro" id="IPR002059">
    <property type="entry name" value="CSP_DNA-bd"/>
</dbReference>
<name>A0ABU4AWL8_9NOCA</name>
<evidence type="ECO:0000313" key="3">
    <source>
        <dbReference type="Proteomes" id="UP001185899"/>
    </source>
</evidence>
<dbReference type="PROSITE" id="PS51857">
    <property type="entry name" value="CSD_2"/>
    <property type="match status" value="1"/>
</dbReference>
<reference evidence="2 3" key="1">
    <citation type="submission" date="2023-10" db="EMBL/GenBank/DDBJ databases">
        <title>Development of a sustainable strategy for remediation of hydrocarbon-contaminated territories based on the waste exchange concept.</title>
        <authorList>
            <person name="Krivoruchko A."/>
        </authorList>
    </citation>
    <scope>NUCLEOTIDE SEQUENCE [LARGE SCALE GENOMIC DNA]</scope>
    <source>
        <strain evidence="2 3">IEGM 1322</strain>
    </source>
</reference>
<protein>
    <submittedName>
        <fullName evidence="2">Cold shock domain-containing protein</fullName>
    </submittedName>
</protein>
<organism evidence="2 3">
    <name type="scientific">Rhodococcus cercidiphylli</name>
    <dbReference type="NCBI Taxonomy" id="489916"/>
    <lineage>
        <taxon>Bacteria</taxon>
        <taxon>Bacillati</taxon>
        <taxon>Actinomycetota</taxon>
        <taxon>Actinomycetes</taxon>
        <taxon>Mycobacteriales</taxon>
        <taxon>Nocardiaceae</taxon>
        <taxon>Rhodococcus</taxon>
    </lineage>
</organism>
<dbReference type="Proteomes" id="UP001185899">
    <property type="component" value="Unassembled WGS sequence"/>
</dbReference>
<evidence type="ECO:0000313" key="2">
    <source>
        <dbReference type="EMBL" id="MDV6230629.1"/>
    </source>
</evidence>
<sequence>MEQEGGGADPCVHYSEIEGHGFRNLDGGQRVEFEIGQGVKGPQAIGVRIL</sequence>